<dbReference type="Pfam" id="PF00856">
    <property type="entry name" value="SET"/>
    <property type="match status" value="1"/>
</dbReference>
<keyword evidence="2" id="KW-0808">Transferase</keyword>
<evidence type="ECO:0000256" key="6">
    <source>
        <dbReference type="ARBA" id="ARBA00048619"/>
    </source>
</evidence>
<evidence type="ECO:0000313" key="10">
    <source>
        <dbReference type="Proteomes" id="UP000224634"/>
    </source>
</evidence>
<feature type="region of interest" description="Disordered" evidence="7">
    <location>
        <begin position="556"/>
        <end position="618"/>
    </location>
</feature>
<dbReference type="Gene3D" id="2.170.270.10">
    <property type="entry name" value="SET domain"/>
    <property type="match status" value="1"/>
</dbReference>
<feature type="region of interest" description="Disordered" evidence="7">
    <location>
        <begin position="1"/>
        <end position="27"/>
    </location>
</feature>
<feature type="compositionally biased region" description="Acidic residues" evidence="7">
    <location>
        <begin position="1095"/>
        <end position="1110"/>
    </location>
</feature>
<proteinExistence type="predicted"/>
<dbReference type="PROSITE" id="PS50280">
    <property type="entry name" value="SET"/>
    <property type="match status" value="1"/>
</dbReference>
<dbReference type="GO" id="GO:0045814">
    <property type="term" value="P:negative regulation of gene expression, epigenetic"/>
    <property type="evidence" value="ECO:0007669"/>
    <property type="project" value="TreeGrafter"/>
</dbReference>
<evidence type="ECO:0000313" key="9">
    <source>
        <dbReference type="EMBL" id="PGH27833.1"/>
    </source>
</evidence>
<keyword evidence="1" id="KW-0489">Methyltransferase</keyword>
<dbReference type="GO" id="GO:0042799">
    <property type="term" value="F:histone H4K20 methyltransferase activity"/>
    <property type="evidence" value="ECO:0007669"/>
    <property type="project" value="TreeGrafter"/>
</dbReference>
<feature type="domain" description="SET" evidence="8">
    <location>
        <begin position="442"/>
        <end position="848"/>
    </location>
</feature>
<feature type="compositionally biased region" description="Pro residues" evidence="7">
    <location>
        <begin position="600"/>
        <end position="609"/>
    </location>
</feature>
<evidence type="ECO:0000256" key="7">
    <source>
        <dbReference type="SAM" id="MobiDB-lite"/>
    </source>
</evidence>
<evidence type="ECO:0000259" key="8">
    <source>
        <dbReference type="PROSITE" id="PS50280"/>
    </source>
</evidence>
<feature type="region of interest" description="Disordered" evidence="7">
    <location>
        <begin position="983"/>
        <end position="1110"/>
    </location>
</feature>
<dbReference type="Proteomes" id="UP000224634">
    <property type="component" value="Unassembled WGS sequence"/>
</dbReference>
<name>A0A2B7Z3M1_POLH7</name>
<feature type="region of interest" description="Disordered" evidence="7">
    <location>
        <begin position="871"/>
        <end position="962"/>
    </location>
</feature>
<dbReference type="InterPro" id="IPR001214">
    <property type="entry name" value="SET_dom"/>
</dbReference>
<dbReference type="PANTHER" id="PTHR46402">
    <property type="entry name" value="SET AND MYND DOMAIN-CONTAINING PROTEIN 5"/>
    <property type="match status" value="1"/>
</dbReference>
<feature type="compositionally biased region" description="Polar residues" evidence="7">
    <location>
        <begin position="1007"/>
        <end position="1026"/>
    </location>
</feature>
<feature type="compositionally biased region" description="Low complexity" evidence="7">
    <location>
        <begin position="1"/>
        <end position="16"/>
    </location>
</feature>
<feature type="compositionally biased region" description="Basic and acidic residues" evidence="7">
    <location>
        <begin position="585"/>
        <end position="594"/>
    </location>
</feature>
<feature type="compositionally biased region" description="Acidic residues" evidence="7">
    <location>
        <begin position="871"/>
        <end position="887"/>
    </location>
</feature>
<dbReference type="EMBL" id="PDNA01000003">
    <property type="protein sequence ID" value="PGH27833.1"/>
    <property type="molecule type" value="Genomic_DNA"/>
</dbReference>
<evidence type="ECO:0000256" key="4">
    <source>
        <dbReference type="ARBA" id="ARBA00042380"/>
    </source>
</evidence>
<feature type="region of interest" description="Disordered" evidence="7">
    <location>
        <begin position="108"/>
        <end position="135"/>
    </location>
</feature>
<protein>
    <recommendedName>
        <fullName evidence="5">Histone-lysine N-methyltransferase SET5</fullName>
    </recommendedName>
    <alternativeName>
        <fullName evidence="4">SET domain-containing protein 5</fullName>
    </alternativeName>
</protein>
<dbReference type="PANTHER" id="PTHR46402:SF2">
    <property type="entry name" value="HISTONE-LYSINE N-TRIMETHYLTRANSFERASE SMYD5"/>
    <property type="match status" value="1"/>
</dbReference>
<evidence type="ECO:0000256" key="2">
    <source>
        <dbReference type="ARBA" id="ARBA00022679"/>
    </source>
</evidence>
<dbReference type="OrthoDB" id="438641at2759"/>
<sequence>MAAQFPTPAAPGKPAVGPGGTGITPYLPNRPNLFNEVQWGPLPTPSQARRAYKIWKLQDGRLATAAPPDLTQQQQMPEAENITRAKKCLSQNVYDVLMSKAPFPLSKQEWRREAQRGPNGNLRKRDIDEAEPPSSDEVIMVDGKEVIFVNGHDVQESKYWTIAKLKVELRDRVDYIPRDATAAELRQMLYDHEKILAKRRRGCLLPREPIPQWGINRPDDDFMVQGTTPLEVYTLIISLSPFNPAYWTSRAFLYYQMGYLDLAIGDAYRAQLLCEAVENERYQNHQPGLKARVWDAVEQHIVQIPGDEWTRSKEIELLRDERGVCNFTQFVRVTVKHITALCLLGLQSFADFEGMIVDELIVDEMDELHDRYTRLADWAATRQERRLQDDREYYYESGSGYVRGRTYPFTDADEHPRHIIPFVERLNEDFIAGTEAKRGSNLKLCVKIFEDDHLAVFAEDNIAQGETIYVDEPSIRGHLRPRPDHWINRSCENCKRITHPLSQYDRRELMEIEESGEGFGLGYVECPCSSANGDPMYWCQIPRDRKTKGRDDMKLETSLPIEDISSGKPASRKRPRDPEDDGSEDDRSSKRTRTDNGSPSPSPSPPPPASADEEEEEPVRSCLEIAKKLYHFRACGKDWRWLHNTIRPNYNFQGKPYSMEAHGAVLSLLLREVFDITLQRRETDKRPNLIAHEIDELMPLMRGDNPDHFFPFSFAANIQVPFDILQSLGVNIFRDLTFDTWVIQLVLRKLLLGVIPWDEHRRVADNVDDFDIKRHRDGLKDSLGGTVRNDHLPTFQTLYLFPALAMFNHSCKGSHNAEWEWHPNIRNRVVVWAVRSIQDGEEVVLRYTPNKFAKDAARRILGQPCWCGVCDDDGDDDDEDNIDDGDYYYDGLDYDHSDDDDEDDGDDDGDDHGSNDEDSDSDDSSGNNGGNWANYDSQAHYPNLNPEQQEQPSQTSSQVEITEEAANSLISLSQSALEYMNQSGVPLDGYAHPPIQPPPTTPPRQRNGTSSFSGNTDARSHITFSPPSGRMSHELSSSTHLHASGEWGEEGEEGREGEGEVGPKQNSASLSEGPVDESTPVPRGRRGDLFINGYEDGDGDEDLSEDGDVA</sequence>
<accession>A0A2B7Z3M1</accession>
<comment type="caution">
    <text evidence="9">The sequence shown here is derived from an EMBL/GenBank/DDBJ whole genome shotgun (WGS) entry which is preliminary data.</text>
</comment>
<feature type="compositionally biased region" description="Acidic residues" evidence="7">
    <location>
        <begin position="896"/>
        <end position="923"/>
    </location>
</feature>
<keyword evidence="10" id="KW-1185">Reference proteome</keyword>
<keyword evidence="3" id="KW-0949">S-adenosyl-L-methionine</keyword>
<comment type="catalytic activity">
    <reaction evidence="6">
        <text>L-lysyl-[histone] + S-adenosyl-L-methionine = N(6)-methyl-L-lysyl-[histone] + S-adenosyl-L-homocysteine + H(+)</text>
        <dbReference type="Rhea" id="RHEA:10024"/>
        <dbReference type="Rhea" id="RHEA-COMP:9845"/>
        <dbReference type="Rhea" id="RHEA-COMP:9846"/>
        <dbReference type="ChEBI" id="CHEBI:15378"/>
        <dbReference type="ChEBI" id="CHEBI:29969"/>
        <dbReference type="ChEBI" id="CHEBI:57856"/>
        <dbReference type="ChEBI" id="CHEBI:59789"/>
        <dbReference type="ChEBI" id="CHEBI:61929"/>
    </reaction>
    <physiologicalReaction direction="left-to-right" evidence="6">
        <dbReference type="Rhea" id="RHEA:10025"/>
    </physiologicalReaction>
</comment>
<organism evidence="9 10">
    <name type="scientific">Polytolypa hystricis (strain UAMH7299)</name>
    <dbReference type="NCBI Taxonomy" id="1447883"/>
    <lineage>
        <taxon>Eukaryota</taxon>
        <taxon>Fungi</taxon>
        <taxon>Dikarya</taxon>
        <taxon>Ascomycota</taxon>
        <taxon>Pezizomycotina</taxon>
        <taxon>Eurotiomycetes</taxon>
        <taxon>Eurotiomycetidae</taxon>
        <taxon>Onygenales</taxon>
        <taxon>Onygenales incertae sedis</taxon>
        <taxon>Polytolypa</taxon>
    </lineage>
</organism>
<gene>
    <name evidence="9" type="ORF">AJ80_00383</name>
</gene>
<dbReference type="InterPro" id="IPR046341">
    <property type="entry name" value="SET_dom_sf"/>
</dbReference>
<evidence type="ECO:0000256" key="3">
    <source>
        <dbReference type="ARBA" id="ARBA00022691"/>
    </source>
</evidence>
<dbReference type="GO" id="GO:0032259">
    <property type="term" value="P:methylation"/>
    <property type="evidence" value="ECO:0007669"/>
    <property type="project" value="UniProtKB-KW"/>
</dbReference>
<reference evidence="9 10" key="1">
    <citation type="submission" date="2017-10" db="EMBL/GenBank/DDBJ databases">
        <title>Comparative genomics in systemic dimorphic fungi from Ajellomycetaceae.</title>
        <authorList>
            <person name="Munoz J.F."/>
            <person name="Mcewen J.G."/>
            <person name="Clay O.K."/>
            <person name="Cuomo C.A."/>
        </authorList>
    </citation>
    <scope>NUCLEOTIDE SEQUENCE [LARGE SCALE GENOMIC DNA]</scope>
    <source>
        <strain evidence="9 10">UAMH7299</strain>
    </source>
</reference>
<evidence type="ECO:0000256" key="1">
    <source>
        <dbReference type="ARBA" id="ARBA00022603"/>
    </source>
</evidence>
<evidence type="ECO:0000256" key="5">
    <source>
        <dbReference type="ARBA" id="ARBA00044528"/>
    </source>
</evidence>
<dbReference type="AlphaFoldDB" id="A0A2B7Z3M1"/>
<dbReference type="SUPFAM" id="SSF82199">
    <property type="entry name" value="SET domain"/>
    <property type="match status" value="1"/>
</dbReference>
<dbReference type="STRING" id="1447883.A0A2B7Z3M1"/>
<feature type="compositionally biased region" description="Low complexity" evidence="7">
    <location>
        <begin position="946"/>
        <end position="958"/>
    </location>
</feature>